<dbReference type="EC" id="4.1.2.50" evidence="4"/>
<keyword evidence="8" id="KW-0456">Lyase</keyword>
<name>F0SFP4_RUBBR</name>
<comment type="cofactor">
    <cofactor evidence="1">
        <name>Zn(2+)</name>
        <dbReference type="ChEBI" id="CHEBI:29105"/>
    </cofactor>
</comment>
<dbReference type="KEGG" id="pbs:Plabr_2905"/>
<dbReference type="OrthoDB" id="9804698at2"/>
<evidence type="ECO:0000256" key="3">
    <source>
        <dbReference type="ARBA" id="ARBA00008900"/>
    </source>
</evidence>
<reference evidence="12" key="1">
    <citation type="submission" date="2011-02" db="EMBL/GenBank/DDBJ databases">
        <title>The complete genome of Planctomyces brasiliensis DSM 5305.</title>
        <authorList>
            <person name="Lucas S."/>
            <person name="Copeland A."/>
            <person name="Lapidus A."/>
            <person name="Bruce D."/>
            <person name="Goodwin L."/>
            <person name="Pitluck S."/>
            <person name="Kyrpides N."/>
            <person name="Mavromatis K."/>
            <person name="Pagani I."/>
            <person name="Ivanova N."/>
            <person name="Ovchinnikova G."/>
            <person name="Lu M."/>
            <person name="Detter J.C."/>
            <person name="Han C."/>
            <person name="Land M."/>
            <person name="Hauser L."/>
            <person name="Markowitz V."/>
            <person name="Cheng J.-F."/>
            <person name="Hugenholtz P."/>
            <person name="Woyke T."/>
            <person name="Wu D."/>
            <person name="Tindall B."/>
            <person name="Pomrenke H.G."/>
            <person name="Brambilla E."/>
            <person name="Klenk H.-P."/>
            <person name="Eisen J.A."/>
        </authorList>
    </citation>
    <scope>NUCLEOTIDE SEQUENCE [LARGE SCALE GENOMIC DNA]</scope>
    <source>
        <strain evidence="12">ATCC 49424 / DSM 5305 / JCM 21570 / NBRC 103401 / IFAM 1448</strain>
    </source>
</reference>
<dbReference type="PANTHER" id="PTHR12589">
    <property type="entry name" value="PYRUVOYL TETRAHYDROBIOPTERIN SYNTHASE"/>
    <property type="match status" value="1"/>
</dbReference>
<dbReference type="STRING" id="756272.Plabr_2905"/>
<dbReference type="HOGENOM" id="CLU_1625831_0_0_0"/>
<dbReference type="UniPathway" id="UPA00391"/>
<dbReference type="eggNOG" id="COG0720">
    <property type="taxonomic scope" value="Bacteria"/>
</dbReference>
<evidence type="ECO:0000256" key="5">
    <source>
        <dbReference type="ARBA" id="ARBA00018141"/>
    </source>
</evidence>
<keyword evidence="12" id="KW-1185">Reference proteome</keyword>
<dbReference type="RefSeq" id="WP_013629226.1">
    <property type="nucleotide sequence ID" value="NC_015174.1"/>
</dbReference>
<keyword evidence="6" id="KW-0479">Metal-binding</keyword>
<evidence type="ECO:0000256" key="2">
    <source>
        <dbReference type="ARBA" id="ARBA00005061"/>
    </source>
</evidence>
<evidence type="ECO:0000256" key="9">
    <source>
        <dbReference type="ARBA" id="ARBA00031449"/>
    </source>
</evidence>
<gene>
    <name evidence="11" type="ordered locus">Plabr_2905</name>
</gene>
<evidence type="ECO:0000256" key="8">
    <source>
        <dbReference type="ARBA" id="ARBA00023239"/>
    </source>
</evidence>
<dbReference type="Proteomes" id="UP000006860">
    <property type="component" value="Chromosome"/>
</dbReference>
<dbReference type="Gene3D" id="3.30.479.10">
    <property type="entry name" value="6-pyruvoyl tetrahydropterin synthase/QueD"/>
    <property type="match status" value="1"/>
</dbReference>
<comment type="similarity">
    <text evidence="3">Belongs to the PTPS family. QueD subfamily.</text>
</comment>
<evidence type="ECO:0000256" key="4">
    <source>
        <dbReference type="ARBA" id="ARBA00012982"/>
    </source>
</evidence>
<organism evidence="11 12">
    <name type="scientific">Rubinisphaera brasiliensis (strain ATCC 49424 / DSM 5305 / JCM 21570 / IAM 15109 / NBRC 103401 / IFAM 1448)</name>
    <name type="common">Planctomyces brasiliensis</name>
    <dbReference type="NCBI Taxonomy" id="756272"/>
    <lineage>
        <taxon>Bacteria</taxon>
        <taxon>Pseudomonadati</taxon>
        <taxon>Planctomycetota</taxon>
        <taxon>Planctomycetia</taxon>
        <taxon>Planctomycetales</taxon>
        <taxon>Planctomycetaceae</taxon>
        <taxon>Rubinisphaera</taxon>
    </lineage>
</organism>
<dbReference type="SUPFAM" id="SSF55620">
    <property type="entry name" value="Tetrahydrobiopterin biosynthesis enzymes-like"/>
    <property type="match status" value="1"/>
</dbReference>
<evidence type="ECO:0000256" key="7">
    <source>
        <dbReference type="ARBA" id="ARBA00022833"/>
    </source>
</evidence>
<sequence>MLIEKEYKFYAAHRNEELQDKCSNIHGHRYGLKCSFEVERNGSISTLFGEFDDKVEPLIKQKYDHGMLLNIHDPLLQSLNDHMERTGENLKLKLMNGPTSVENLAFMLFTEITELGFRLVRLDVRETDSSVVTYTIADWNHDRETVFRDQSPCSIEPIPSQLS</sequence>
<dbReference type="PANTHER" id="PTHR12589:SF7">
    <property type="entry name" value="6-PYRUVOYL TETRAHYDROBIOPTERIN SYNTHASE"/>
    <property type="match status" value="1"/>
</dbReference>
<dbReference type="AlphaFoldDB" id="F0SFP4"/>
<dbReference type="Pfam" id="PF01242">
    <property type="entry name" value="PTPS"/>
    <property type="match status" value="1"/>
</dbReference>
<protein>
    <recommendedName>
        <fullName evidence="5">6-carboxy-5,6,7,8-tetrahydropterin synthase</fullName>
        <ecNumber evidence="4">4.1.2.50</ecNumber>
    </recommendedName>
    <alternativeName>
        <fullName evidence="9">Queuosine biosynthesis protein QueD</fullName>
    </alternativeName>
</protein>
<dbReference type="InterPro" id="IPR038418">
    <property type="entry name" value="6-PTP_synth/QueD_sf"/>
</dbReference>
<evidence type="ECO:0000313" key="11">
    <source>
        <dbReference type="EMBL" id="ADY60504.1"/>
    </source>
</evidence>
<accession>F0SFP4</accession>
<dbReference type="GO" id="GO:0046872">
    <property type="term" value="F:metal ion binding"/>
    <property type="evidence" value="ECO:0007669"/>
    <property type="project" value="UniProtKB-KW"/>
</dbReference>
<proteinExistence type="inferred from homology"/>
<dbReference type="GO" id="GO:0070497">
    <property type="term" value="F:6-carboxytetrahydropterin synthase activity"/>
    <property type="evidence" value="ECO:0007669"/>
    <property type="project" value="UniProtKB-EC"/>
</dbReference>
<comment type="catalytic activity">
    <reaction evidence="10">
        <text>7,8-dihydroneopterin 3'-triphosphate + H2O = 6-carboxy-5,6,7,8-tetrahydropterin + triphosphate + acetaldehyde + 2 H(+)</text>
        <dbReference type="Rhea" id="RHEA:27966"/>
        <dbReference type="ChEBI" id="CHEBI:15343"/>
        <dbReference type="ChEBI" id="CHEBI:15377"/>
        <dbReference type="ChEBI" id="CHEBI:15378"/>
        <dbReference type="ChEBI" id="CHEBI:18036"/>
        <dbReference type="ChEBI" id="CHEBI:58462"/>
        <dbReference type="ChEBI" id="CHEBI:61032"/>
        <dbReference type="EC" id="4.1.2.50"/>
    </reaction>
</comment>
<evidence type="ECO:0000313" key="12">
    <source>
        <dbReference type="Proteomes" id="UP000006860"/>
    </source>
</evidence>
<evidence type="ECO:0000256" key="10">
    <source>
        <dbReference type="ARBA" id="ARBA00048807"/>
    </source>
</evidence>
<keyword evidence="7" id="KW-0862">Zinc</keyword>
<dbReference type="InterPro" id="IPR007115">
    <property type="entry name" value="6-PTP_synth/QueD"/>
</dbReference>
<evidence type="ECO:0000256" key="1">
    <source>
        <dbReference type="ARBA" id="ARBA00001947"/>
    </source>
</evidence>
<comment type="pathway">
    <text evidence="2">Purine metabolism; 7-cyano-7-deazaguanine biosynthesis.</text>
</comment>
<evidence type="ECO:0000256" key="6">
    <source>
        <dbReference type="ARBA" id="ARBA00022723"/>
    </source>
</evidence>
<dbReference type="EMBL" id="CP002546">
    <property type="protein sequence ID" value="ADY60504.1"/>
    <property type="molecule type" value="Genomic_DNA"/>
</dbReference>